<keyword evidence="2" id="KW-1185">Reference proteome</keyword>
<comment type="caution">
    <text evidence="1">The sequence shown here is derived from an EMBL/GenBank/DDBJ whole genome shotgun (WGS) entry which is preliminary data.</text>
</comment>
<name>A0ABR8QDC9_9CELL</name>
<gene>
    <name evidence="1" type="ORF">H9657_09130</name>
</gene>
<evidence type="ECO:0000313" key="2">
    <source>
        <dbReference type="Proteomes" id="UP000604241"/>
    </source>
</evidence>
<dbReference type="Proteomes" id="UP000604241">
    <property type="component" value="Unassembled WGS sequence"/>
</dbReference>
<reference evidence="1 2" key="1">
    <citation type="submission" date="2020-08" db="EMBL/GenBank/DDBJ databases">
        <title>A Genomic Blueprint of the Chicken Gut Microbiome.</title>
        <authorList>
            <person name="Gilroy R."/>
            <person name="Ravi A."/>
            <person name="Getino M."/>
            <person name="Pursley I."/>
            <person name="Horton D.L."/>
            <person name="Alikhan N.-F."/>
            <person name="Baker D."/>
            <person name="Gharbi K."/>
            <person name="Hall N."/>
            <person name="Watson M."/>
            <person name="Adriaenssens E.M."/>
            <person name="Foster-Nyarko E."/>
            <person name="Jarju S."/>
            <person name="Secka A."/>
            <person name="Antonio M."/>
            <person name="Oren A."/>
            <person name="Chaudhuri R."/>
            <person name="La Ragione R.M."/>
            <person name="Hildebrand F."/>
            <person name="Pallen M.J."/>
        </authorList>
    </citation>
    <scope>NUCLEOTIDE SEQUENCE [LARGE SCALE GENOMIC DNA]</scope>
    <source>
        <strain evidence="1 2">Sa3CUA2</strain>
    </source>
</reference>
<proteinExistence type="predicted"/>
<protein>
    <submittedName>
        <fullName evidence="1">Uncharacterized protein</fullName>
    </submittedName>
</protein>
<dbReference type="RefSeq" id="WP_191782578.1">
    <property type="nucleotide sequence ID" value="NZ_JACSQV010000006.1"/>
</dbReference>
<organism evidence="1 2">
    <name type="scientific">Cellulomonas avistercoris</name>
    <dbReference type="NCBI Taxonomy" id="2762242"/>
    <lineage>
        <taxon>Bacteria</taxon>
        <taxon>Bacillati</taxon>
        <taxon>Actinomycetota</taxon>
        <taxon>Actinomycetes</taxon>
        <taxon>Micrococcales</taxon>
        <taxon>Cellulomonadaceae</taxon>
        <taxon>Cellulomonas</taxon>
    </lineage>
</organism>
<dbReference type="EMBL" id="JACSQV010000006">
    <property type="protein sequence ID" value="MBD7918439.1"/>
    <property type="molecule type" value="Genomic_DNA"/>
</dbReference>
<sequence>MVAGVRYEMLADPRVLPTQADELTRVVRASLQPDRGQGSDDDRVFEAARTALSEGGLWGQEHRAAFWGVVAALPGVEAAEGQDGAGRTGEVLRYTDSGGVVHQLVRDPATGLLLEESGGDGSWTRYLEQRPAPEVPLEPTIELAGCATWATC</sequence>
<evidence type="ECO:0000313" key="1">
    <source>
        <dbReference type="EMBL" id="MBD7918439.1"/>
    </source>
</evidence>
<accession>A0ABR8QDC9</accession>